<comment type="similarity">
    <text evidence="3 12 13">Belongs to the DapA family.</text>
</comment>
<comment type="function">
    <text evidence="1 12">Catalyzes the condensation of (S)-aspartate-beta-semialdehyde [(S)-ASA] and pyruvate to 4-hydroxy-tetrahydrodipicolinate (HTPA).</text>
</comment>
<evidence type="ECO:0000256" key="5">
    <source>
        <dbReference type="ARBA" id="ARBA00022490"/>
    </source>
</evidence>
<dbReference type="Proteomes" id="UP000298714">
    <property type="component" value="Chromosome"/>
</dbReference>
<feature type="site" description="L-lysine inhibitor binding" evidence="16">
    <location>
        <position position="105"/>
    </location>
</feature>
<dbReference type="InterPro" id="IPR005263">
    <property type="entry name" value="DapA"/>
</dbReference>
<keyword evidence="9 12" id="KW-0456">Lyase</keyword>
<evidence type="ECO:0000256" key="9">
    <source>
        <dbReference type="ARBA" id="ARBA00023239"/>
    </source>
</evidence>
<evidence type="ECO:0000256" key="13">
    <source>
        <dbReference type="PIRNR" id="PIRNR001365"/>
    </source>
</evidence>
<dbReference type="GO" id="GO:0008840">
    <property type="term" value="F:4-hydroxy-tetrahydrodipicolinate synthase activity"/>
    <property type="evidence" value="ECO:0007669"/>
    <property type="project" value="UniProtKB-UniRule"/>
</dbReference>
<comment type="pathway">
    <text evidence="2 12">Amino-acid biosynthesis; L-lysine biosynthesis via DAP pathway; (S)-tetrahydrodipicolinate from L-aspartate: step 3/4.</text>
</comment>
<protein>
    <recommendedName>
        <fullName evidence="4 12">4-hydroxy-tetrahydrodipicolinate synthase</fullName>
        <shortName evidence="12">HTPA synthase</shortName>
        <ecNumber evidence="4 12">4.3.3.7</ecNumber>
    </recommendedName>
</protein>
<name>A0A4D7CBN9_9SPHN</name>
<feature type="site" description="Part of a proton relay during catalysis" evidence="12">
    <location>
        <position position="106"/>
    </location>
</feature>
<dbReference type="EMBL" id="CP039704">
    <property type="protein sequence ID" value="QCI78892.1"/>
    <property type="molecule type" value="Genomic_DNA"/>
</dbReference>
<dbReference type="Gene3D" id="3.20.20.70">
    <property type="entry name" value="Aldolase class I"/>
    <property type="match status" value="1"/>
</dbReference>
<accession>A0A4D7CBN9</accession>
<dbReference type="Pfam" id="PF00701">
    <property type="entry name" value="DHDPS"/>
    <property type="match status" value="1"/>
</dbReference>
<feature type="binding site" evidence="12 15">
    <location>
        <position position="44"/>
    </location>
    <ligand>
        <name>pyruvate</name>
        <dbReference type="ChEBI" id="CHEBI:15361"/>
    </ligand>
</feature>
<evidence type="ECO:0000256" key="7">
    <source>
        <dbReference type="ARBA" id="ARBA00022915"/>
    </source>
</evidence>
<dbReference type="PRINTS" id="PR00146">
    <property type="entry name" value="DHPICSNTHASE"/>
</dbReference>
<evidence type="ECO:0000256" key="12">
    <source>
        <dbReference type="HAMAP-Rule" id="MF_00418"/>
    </source>
</evidence>
<feature type="binding site" evidence="12 15">
    <location>
        <position position="202"/>
    </location>
    <ligand>
        <name>pyruvate</name>
        <dbReference type="ChEBI" id="CHEBI:15361"/>
    </ligand>
</feature>
<evidence type="ECO:0000256" key="8">
    <source>
        <dbReference type="ARBA" id="ARBA00023154"/>
    </source>
</evidence>
<evidence type="ECO:0000256" key="14">
    <source>
        <dbReference type="PIRSR" id="PIRSR001365-1"/>
    </source>
</evidence>
<dbReference type="InterPro" id="IPR020625">
    <property type="entry name" value="Schiff_base-form_aldolases_AS"/>
</dbReference>
<comment type="subunit">
    <text evidence="12">Homotetramer; dimer of dimers.</text>
</comment>
<feature type="site" description="Part of a proton relay during catalysis" evidence="12 16">
    <location>
        <position position="43"/>
    </location>
</feature>
<gene>
    <name evidence="12" type="primary">dapA</name>
    <name evidence="17" type="ORF">E6W36_02570</name>
</gene>
<keyword evidence="10 12" id="KW-0704">Schiff base</keyword>
<dbReference type="HAMAP" id="MF_00418">
    <property type="entry name" value="DapA"/>
    <property type="match status" value="1"/>
</dbReference>
<dbReference type="PANTHER" id="PTHR12128">
    <property type="entry name" value="DIHYDRODIPICOLINATE SYNTHASE"/>
    <property type="match status" value="1"/>
</dbReference>
<evidence type="ECO:0000256" key="15">
    <source>
        <dbReference type="PIRSR" id="PIRSR001365-2"/>
    </source>
</evidence>
<dbReference type="EC" id="4.3.3.7" evidence="4 12"/>
<evidence type="ECO:0000313" key="18">
    <source>
        <dbReference type="Proteomes" id="UP000298714"/>
    </source>
</evidence>
<dbReference type="PANTHER" id="PTHR12128:SF66">
    <property type="entry name" value="4-HYDROXY-2-OXOGLUTARATE ALDOLASE, MITOCHONDRIAL"/>
    <property type="match status" value="1"/>
</dbReference>
<feature type="site" description="L-lysine inhibitor binding" evidence="16">
    <location>
        <position position="83"/>
    </location>
</feature>
<evidence type="ECO:0000256" key="1">
    <source>
        <dbReference type="ARBA" id="ARBA00003294"/>
    </source>
</evidence>
<dbReference type="UniPathway" id="UPA00034">
    <property type="reaction ID" value="UER00017"/>
</dbReference>
<evidence type="ECO:0000313" key="17">
    <source>
        <dbReference type="EMBL" id="QCI78892.1"/>
    </source>
</evidence>
<dbReference type="AlphaFoldDB" id="A0A4D7CBN9"/>
<dbReference type="PIRSF" id="PIRSF001365">
    <property type="entry name" value="DHDPS"/>
    <property type="match status" value="1"/>
</dbReference>
<dbReference type="InterPro" id="IPR002220">
    <property type="entry name" value="DapA-like"/>
</dbReference>
<feature type="active site" description="Schiff-base intermediate with substrate" evidence="12 14">
    <location>
        <position position="160"/>
    </location>
</feature>
<reference evidence="18" key="1">
    <citation type="submission" date="2019-04" db="EMBL/GenBank/DDBJ databases">
        <title>Complete genome sequence of Sphingomonas sp. W1-2-3.</title>
        <authorList>
            <person name="Im W.T."/>
        </authorList>
    </citation>
    <scope>NUCLEOTIDE SEQUENCE [LARGE SCALE GENOMIC DNA]</scope>
    <source>
        <strain evidence="18">W1-2-3</strain>
    </source>
</reference>
<dbReference type="PROSITE" id="PS00666">
    <property type="entry name" value="DHDPS_2"/>
    <property type="match status" value="1"/>
</dbReference>
<evidence type="ECO:0000256" key="4">
    <source>
        <dbReference type="ARBA" id="ARBA00012086"/>
    </source>
</evidence>
<evidence type="ECO:0000256" key="11">
    <source>
        <dbReference type="ARBA" id="ARBA00047836"/>
    </source>
</evidence>
<feature type="active site" description="Proton donor/acceptor" evidence="12 14">
    <location>
        <position position="132"/>
    </location>
</feature>
<evidence type="ECO:0000256" key="3">
    <source>
        <dbReference type="ARBA" id="ARBA00007592"/>
    </source>
</evidence>
<keyword evidence="6 12" id="KW-0028">Amino-acid biosynthesis</keyword>
<dbReference type="PROSITE" id="PS00665">
    <property type="entry name" value="DHDPS_1"/>
    <property type="match status" value="1"/>
</dbReference>
<dbReference type="RefSeq" id="WP_222873666.1">
    <property type="nucleotide sequence ID" value="NZ_CP039704.1"/>
</dbReference>
<feature type="site" description="L-lysine inhibitor binding; via carbonyl oxygen" evidence="16">
    <location>
        <position position="48"/>
    </location>
</feature>
<comment type="caution">
    <text evidence="12">Was originally thought to be a dihydrodipicolinate synthase (DHDPS), catalyzing the condensation of (S)-aspartate-beta-semialdehyde [(S)-ASA] and pyruvate to dihydrodipicolinate (DHDP). However, it was shown in E.coli that the product of the enzymatic reaction is not dihydrodipicolinate but in fact (4S)-4-hydroxy-2,3,4,5-tetrahydro-(2S)-dipicolinic acid (HTPA), and that the consecutive dehydration reaction leading to DHDP is not spontaneous but catalyzed by DapB.</text>
</comment>
<dbReference type="SUPFAM" id="SSF51569">
    <property type="entry name" value="Aldolase"/>
    <property type="match status" value="1"/>
</dbReference>
<dbReference type="GO" id="GO:0019877">
    <property type="term" value="P:diaminopimelate biosynthetic process"/>
    <property type="evidence" value="ECO:0007669"/>
    <property type="project" value="UniProtKB-UniRule"/>
</dbReference>
<comment type="catalytic activity">
    <reaction evidence="11 12">
        <text>L-aspartate 4-semialdehyde + pyruvate = (2S,4S)-4-hydroxy-2,3,4,5-tetrahydrodipicolinate + H2O + H(+)</text>
        <dbReference type="Rhea" id="RHEA:34171"/>
        <dbReference type="ChEBI" id="CHEBI:15361"/>
        <dbReference type="ChEBI" id="CHEBI:15377"/>
        <dbReference type="ChEBI" id="CHEBI:15378"/>
        <dbReference type="ChEBI" id="CHEBI:67139"/>
        <dbReference type="ChEBI" id="CHEBI:537519"/>
        <dbReference type="EC" id="4.3.3.7"/>
    </reaction>
</comment>
<evidence type="ECO:0000256" key="10">
    <source>
        <dbReference type="ARBA" id="ARBA00023270"/>
    </source>
</evidence>
<dbReference type="NCBIfam" id="TIGR00674">
    <property type="entry name" value="dapA"/>
    <property type="match status" value="1"/>
</dbReference>
<keyword evidence="8 12" id="KW-0457">Lysine biosynthesis</keyword>
<dbReference type="CDD" id="cd00950">
    <property type="entry name" value="DHDPS"/>
    <property type="match status" value="1"/>
</dbReference>
<keyword evidence="18" id="KW-1185">Reference proteome</keyword>
<dbReference type="KEGG" id="hgn:E6W36_02570"/>
<comment type="subcellular location">
    <subcellularLocation>
        <location evidence="12">Cytoplasm</location>
    </subcellularLocation>
</comment>
<dbReference type="InterPro" id="IPR020624">
    <property type="entry name" value="Schiff_base-form_aldolases_CS"/>
</dbReference>
<organism evidence="17 18">
    <name type="scientific">Hankyongella ginsenosidimutans</name>
    <dbReference type="NCBI Taxonomy" id="1763828"/>
    <lineage>
        <taxon>Bacteria</taxon>
        <taxon>Pseudomonadati</taxon>
        <taxon>Pseudomonadota</taxon>
        <taxon>Alphaproteobacteria</taxon>
        <taxon>Sphingomonadales</taxon>
        <taxon>Sphingomonadaceae</taxon>
        <taxon>Hankyongella</taxon>
    </lineage>
</organism>
<proteinExistence type="inferred from homology"/>
<dbReference type="InterPro" id="IPR013785">
    <property type="entry name" value="Aldolase_TIM"/>
</dbReference>
<feature type="site" description="L-lysine inhibitor binding" evidence="16">
    <location>
        <position position="79"/>
    </location>
</feature>
<dbReference type="GO" id="GO:0005829">
    <property type="term" value="C:cytosol"/>
    <property type="evidence" value="ECO:0007669"/>
    <property type="project" value="TreeGrafter"/>
</dbReference>
<dbReference type="GO" id="GO:0009089">
    <property type="term" value="P:lysine biosynthetic process via diaminopimelate"/>
    <property type="evidence" value="ECO:0007669"/>
    <property type="project" value="UniProtKB-UniRule"/>
</dbReference>
<feature type="site" description="L-lysine inhibitor binding" evidence="16">
    <location>
        <position position="106"/>
    </location>
</feature>
<sequence length="294" mass="30538">MVEGSIPALITPFRDGMVDERTFAELVERQIAGGSSALVPVGTTGESATLSHEEHQRVTELCIEVAAGRVPVIAGCGSNSTVEAISLLQHAEGAGADAALVVCPYYNKPSQAGLIAHYTALAEATTLPILIYNIPGRSVVDMSVETMATLARLPNIIGVKDATGSIVRVSLQRAACGPDFVQLSGNDETALAFNVTGGVGCISVTANVAPDLCAQFQAACMAGDYATARDFNDMLIPLHLALFSDCSPGPTKYAMFKLGLLPSMEMRLPLVAPSAASRAQVDAALAHAGLRAVR</sequence>
<dbReference type="SMART" id="SM01130">
    <property type="entry name" value="DHDPS"/>
    <property type="match status" value="1"/>
</dbReference>
<evidence type="ECO:0000256" key="16">
    <source>
        <dbReference type="PIRSR" id="PIRSR001365-3"/>
    </source>
</evidence>
<evidence type="ECO:0000256" key="6">
    <source>
        <dbReference type="ARBA" id="ARBA00022605"/>
    </source>
</evidence>
<keyword evidence="5 12" id="KW-0963">Cytoplasm</keyword>
<keyword evidence="7 12" id="KW-0220">Diaminopimelate biosynthesis</keyword>
<evidence type="ECO:0000256" key="2">
    <source>
        <dbReference type="ARBA" id="ARBA00005120"/>
    </source>
</evidence>